<protein>
    <recommendedName>
        <fullName evidence="1">Band 7 domain-containing protein</fullName>
    </recommendedName>
</protein>
<name>A0A645G8S7_9ZZZZ</name>
<evidence type="ECO:0000313" key="2">
    <source>
        <dbReference type="EMBL" id="MPN20494.1"/>
    </source>
</evidence>
<sequence length="181" mass="19917">MRGAKNAAFGKYGLDQILTTDSQKMVLGKIADQIREEMNSKAAPYGLEIRSAGITTLNVPEAVSSKVFERMNQDRMLAAQRFLGEGKLKAEEIRIAADKERANIIANAEAQAKEISAQGDVEAAKYLKVFEKNPELAAFLRKLDSLRTIMKTKTTLVLDTDTDPFTLLKNNADQLTAPAAR</sequence>
<comment type="caution">
    <text evidence="2">The sequence shown here is derived from an EMBL/GenBank/DDBJ whole genome shotgun (WGS) entry which is preliminary data.</text>
</comment>
<feature type="domain" description="Band 7" evidence="1">
    <location>
        <begin position="6"/>
        <end position="79"/>
    </location>
</feature>
<dbReference type="EMBL" id="VSSQ01068278">
    <property type="protein sequence ID" value="MPN20494.1"/>
    <property type="molecule type" value="Genomic_DNA"/>
</dbReference>
<evidence type="ECO:0000259" key="1">
    <source>
        <dbReference type="Pfam" id="PF01145"/>
    </source>
</evidence>
<reference evidence="2" key="1">
    <citation type="submission" date="2019-08" db="EMBL/GenBank/DDBJ databases">
        <authorList>
            <person name="Kucharzyk K."/>
            <person name="Murdoch R.W."/>
            <person name="Higgins S."/>
            <person name="Loffler F."/>
        </authorList>
    </citation>
    <scope>NUCLEOTIDE SEQUENCE</scope>
</reference>
<dbReference type="PANTHER" id="PTHR42911:SF1">
    <property type="entry name" value="MODULATOR OF FTSH PROTEASE HFLC"/>
    <property type="match status" value="1"/>
</dbReference>
<dbReference type="InterPro" id="IPR036013">
    <property type="entry name" value="Band_7/SPFH_dom_sf"/>
</dbReference>
<dbReference type="InterPro" id="IPR001107">
    <property type="entry name" value="Band_7"/>
</dbReference>
<dbReference type="SUPFAM" id="SSF117892">
    <property type="entry name" value="Band 7/SPFH domain"/>
    <property type="match status" value="1"/>
</dbReference>
<dbReference type="Pfam" id="PF01145">
    <property type="entry name" value="Band_7"/>
    <property type="match status" value="1"/>
</dbReference>
<dbReference type="Gene3D" id="3.30.479.30">
    <property type="entry name" value="Band 7 domain"/>
    <property type="match status" value="1"/>
</dbReference>
<proteinExistence type="predicted"/>
<dbReference type="AlphaFoldDB" id="A0A645G8S7"/>
<organism evidence="2">
    <name type="scientific">bioreactor metagenome</name>
    <dbReference type="NCBI Taxonomy" id="1076179"/>
    <lineage>
        <taxon>unclassified sequences</taxon>
        <taxon>metagenomes</taxon>
        <taxon>ecological metagenomes</taxon>
    </lineage>
</organism>
<dbReference type="PANTHER" id="PTHR42911">
    <property type="entry name" value="MODULATOR OF FTSH PROTEASE HFLC"/>
    <property type="match status" value="1"/>
</dbReference>
<gene>
    <name evidence="2" type="ORF">SDC9_167873</name>
</gene>
<accession>A0A645G8S7</accession>